<dbReference type="PANTHER" id="PTHR46401">
    <property type="entry name" value="GLYCOSYLTRANSFERASE WBBK-RELATED"/>
    <property type="match status" value="1"/>
</dbReference>
<dbReference type="InterPro" id="IPR028098">
    <property type="entry name" value="Glyco_trans_4-like_N"/>
</dbReference>
<organism evidence="4 5">
    <name type="scientific">Ilyomonas limi</name>
    <dbReference type="NCBI Taxonomy" id="2575867"/>
    <lineage>
        <taxon>Bacteria</taxon>
        <taxon>Pseudomonadati</taxon>
        <taxon>Bacteroidota</taxon>
        <taxon>Chitinophagia</taxon>
        <taxon>Chitinophagales</taxon>
        <taxon>Chitinophagaceae</taxon>
        <taxon>Ilyomonas</taxon>
    </lineage>
</organism>
<evidence type="ECO:0000259" key="3">
    <source>
        <dbReference type="Pfam" id="PF13439"/>
    </source>
</evidence>
<dbReference type="AlphaFoldDB" id="A0A4U3KZV8"/>
<feature type="domain" description="Glycosyltransferase subfamily 4-like N-terminal" evidence="3">
    <location>
        <begin position="19"/>
        <end position="175"/>
    </location>
</feature>
<dbReference type="InterPro" id="IPR001296">
    <property type="entry name" value="Glyco_trans_1"/>
</dbReference>
<dbReference type="OrthoDB" id="9801609at2"/>
<dbReference type="GO" id="GO:0016757">
    <property type="term" value="F:glycosyltransferase activity"/>
    <property type="evidence" value="ECO:0007669"/>
    <property type="project" value="InterPro"/>
</dbReference>
<dbReference type="Gene3D" id="3.40.50.2000">
    <property type="entry name" value="Glycogen Phosphorylase B"/>
    <property type="match status" value="2"/>
</dbReference>
<reference evidence="4 5" key="1">
    <citation type="submission" date="2019-05" db="EMBL/GenBank/DDBJ databases">
        <title>Panacibacter sp. strain 17mud1-8 Genome sequencing and assembly.</title>
        <authorList>
            <person name="Chhetri G."/>
        </authorList>
    </citation>
    <scope>NUCLEOTIDE SEQUENCE [LARGE SCALE GENOMIC DNA]</scope>
    <source>
        <strain evidence="4 5">17mud1-8</strain>
    </source>
</reference>
<sequence length="389" mass="43935">MNIVFFTHPSFLASQSMPRFTAMLTKGMAERGHSVETWAPHPQFYNLPVISSLKKWMGYIDQYLIFPQQVKERLTICQKDTLFVFTDHALGPWVPLFANRPHVIHCHDFLAQRSAKDEIPENPTGWTGKQYQQYIRKGYQQGRNFISVSQQTKNDLHKFLKSPHRISEVVYNGMNQQIKTTDIHTARKQLGGLLKIDLTSGYILHVGGNQWYKNRKGVIEIYTTWRADDKHKLPLIMIGSSPSEVLQKARDLSSYKEDIYFISCLNDEAVQLAYSGASLFLYPSLAEGFGWPIAEAMSTGCPVVTTGEAPMNEVGGEAAVYISRRPANEGDVLGWAKQCANTIDKILSLDSKQRDKVVHAGFDNVQRFNTAAALDKIESIYQQVLANGN</sequence>
<evidence type="ECO:0000256" key="1">
    <source>
        <dbReference type="ARBA" id="ARBA00022679"/>
    </source>
</evidence>
<accession>A0A4U3KZV8</accession>
<comment type="caution">
    <text evidence="4">The sequence shown here is derived from an EMBL/GenBank/DDBJ whole genome shotgun (WGS) entry which is preliminary data.</text>
</comment>
<dbReference type="Proteomes" id="UP000305848">
    <property type="component" value="Unassembled WGS sequence"/>
</dbReference>
<dbReference type="EMBL" id="SZQL01000008">
    <property type="protein sequence ID" value="TKK68208.1"/>
    <property type="molecule type" value="Genomic_DNA"/>
</dbReference>
<gene>
    <name evidence="4" type="ORF">FC093_11265</name>
</gene>
<dbReference type="Pfam" id="PF00534">
    <property type="entry name" value="Glycos_transf_1"/>
    <property type="match status" value="1"/>
</dbReference>
<feature type="domain" description="Glycosyl transferase family 1" evidence="2">
    <location>
        <begin position="196"/>
        <end position="313"/>
    </location>
</feature>
<proteinExistence type="predicted"/>
<evidence type="ECO:0000313" key="4">
    <source>
        <dbReference type="EMBL" id="TKK68208.1"/>
    </source>
</evidence>
<evidence type="ECO:0000313" key="5">
    <source>
        <dbReference type="Proteomes" id="UP000305848"/>
    </source>
</evidence>
<keyword evidence="5" id="KW-1185">Reference proteome</keyword>
<dbReference type="PANTHER" id="PTHR46401:SF2">
    <property type="entry name" value="GLYCOSYLTRANSFERASE WBBK-RELATED"/>
    <property type="match status" value="1"/>
</dbReference>
<dbReference type="RefSeq" id="WP_137261888.1">
    <property type="nucleotide sequence ID" value="NZ_SZQL01000008.1"/>
</dbReference>
<dbReference type="Pfam" id="PF13439">
    <property type="entry name" value="Glyco_transf_4"/>
    <property type="match status" value="1"/>
</dbReference>
<dbReference type="GO" id="GO:0009103">
    <property type="term" value="P:lipopolysaccharide biosynthetic process"/>
    <property type="evidence" value="ECO:0007669"/>
    <property type="project" value="TreeGrafter"/>
</dbReference>
<evidence type="ECO:0000259" key="2">
    <source>
        <dbReference type="Pfam" id="PF00534"/>
    </source>
</evidence>
<name>A0A4U3KZV8_9BACT</name>
<dbReference type="SUPFAM" id="SSF53756">
    <property type="entry name" value="UDP-Glycosyltransferase/glycogen phosphorylase"/>
    <property type="match status" value="1"/>
</dbReference>
<keyword evidence="1 4" id="KW-0808">Transferase</keyword>
<protein>
    <submittedName>
        <fullName evidence="4">Glycosyltransferase family 4 protein</fullName>
    </submittedName>
</protein>